<evidence type="ECO:0000313" key="4">
    <source>
        <dbReference type="EMBL" id="TPX49320.1"/>
    </source>
</evidence>
<dbReference type="PANTHER" id="PTHR13454:SF11">
    <property type="entry name" value="PROTEIN MCM10 HOMOLOG"/>
    <property type="match status" value="1"/>
</dbReference>
<evidence type="ECO:0000313" key="3">
    <source>
        <dbReference type="EMBL" id="TPX41662.1"/>
    </source>
</evidence>
<dbReference type="OrthoDB" id="273123at2759"/>
<dbReference type="InterPro" id="IPR055065">
    <property type="entry name" value="OB_MCM10"/>
</dbReference>
<name>A0A507DEP0_9FUNG</name>
<comment type="caution">
    <text evidence="4">The sequence shown here is derived from an EMBL/GenBank/DDBJ whole genome shotgun (WGS) entry which is preliminary data.</text>
</comment>
<dbReference type="GO" id="GO:0006270">
    <property type="term" value="P:DNA replication initiation"/>
    <property type="evidence" value="ECO:0007669"/>
    <property type="project" value="InterPro"/>
</dbReference>
<dbReference type="EMBL" id="QEAM01000036">
    <property type="protein sequence ID" value="TPX49320.1"/>
    <property type="molecule type" value="Genomic_DNA"/>
</dbReference>
<proteinExistence type="predicted"/>
<dbReference type="PANTHER" id="PTHR13454">
    <property type="entry name" value="PROTEIN MCM10 HOMOLOG"/>
    <property type="match status" value="1"/>
</dbReference>
<dbReference type="EMBL" id="QEAN01000262">
    <property type="protein sequence ID" value="TPX41662.1"/>
    <property type="molecule type" value="Genomic_DNA"/>
</dbReference>
<protein>
    <recommendedName>
        <fullName evidence="2">MCM10 OB-fold domain-containing protein</fullName>
    </recommendedName>
</protein>
<feature type="compositionally biased region" description="Polar residues" evidence="1">
    <location>
        <begin position="7"/>
        <end position="27"/>
    </location>
</feature>
<dbReference type="STRING" id="286115.A0A507DEP0"/>
<dbReference type="GO" id="GO:0043596">
    <property type="term" value="C:nuclear replication fork"/>
    <property type="evidence" value="ECO:0007669"/>
    <property type="project" value="TreeGrafter"/>
</dbReference>
<dbReference type="AlphaFoldDB" id="A0A507DEP0"/>
<evidence type="ECO:0000259" key="2">
    <source>
        <dbReference type="Pfam" id="PF22379"/>
    </source>
</evidence>
<evidence type="ECO:0000313" key="5">
    <source>
        <dbReference type="Proteomes" id="UP000317494"/>
    </source>
</evidence>
<feature type="region of interest" description="Disordered" evidence="1">
    <location>
        <begin position="293"/>
        <end position="314"/>
    </location>
</feature>
<sequence length="405" mass="45270">MFRRDSSSAFDKTYASGSTHAASTLTNGERKDLKRKAASLDPDQDHVRTKLPDSPQKPDATHQDAVSTEYYSTLRLKNRLVSSAQLKEHTQGRKFVKLCQISSQIDKTQQDIEGNWITIGAIGEKSQPKIASNGKKFCILKLTDFAFVGGKLNLITVFLFEKAFERHWKEATGCVIALLNPKLVPPNDNNQAYALSIDNPDKIMKIGTSADFAVCRVENCRGVINKSLGGKCEFHNMRAYKKHKLHRSEFAAATNIFTIGDPQENAKQKKQQQTETSYMVQDTAIYVGESVHGDRDKKTSGVGQFRASHPQSAPISKEKLDWLMSQPTAGARHLRLARNAKAPTPAQVRKKVFNAEQLSKMGYLSPAAPITERKSSLNQVTVENQPDEKKKPEFIELTDEEDDEF</sequence>
<gene>
    <name evidence="4" type="ORF">SeLEV6574_g01546</name>
    <name evidence="3" type="ORF">SeMB42_g05480</name>
</gene>
<dbReference type="GO" id="GO:0003697">
    <property type="term" value="F:single-stranded DNA binding"/>
    <property type="evidence" value="ECO:0007669"/>
    <property type="project" value="InterPro"/>
</dbReference>
<feature type="region of interest" description="Disordered" evidence="1">
    <location>
        <begin position="1"/>
        <end position="65"/>
    </location>
</feature>
<feature type="compositionally biased region" description="Acidic residues" evidence="1">
    <location>
        <begin position="396"/>
        <end position="405"/>
    </location>
</feature>
<keyword evidence="5" id="KW-1185">Reference proteome</keyword>
<dbReference type="VEuPathDB" id="FungiDB:SeMB42_g05480"/>
<feature type="region of interest" description="Disordered" evidence="1">
    <location>
        <begin position="375"/>
        <end position="405"/>
    </location>
</feature>
<dbReference type="Proteomes" id="UP000320475">
    <property type="component" value="Unassembled WGS sequence"/>
</dbReference>
<evidence type="ECO:0000256" key="1">
    <source>
        <dbReference type="SAM" id="MobiDB-lite"/>
    </source>
</evidence>
<feature type="domain" description="MCM10 OB-fold" evidence="2">
    <location>
        <begin position="71"/>
        <end position="204"/>
    </location>
</feature>
<dbReference type="Gene3D" id="2.40.50.140">
    <property type="entry name" value="Nucleic acid-binding proteins"/>
    <property type="match status" value="1"/>
</dbReference>
<dbReference type="Proteomes" id="UP000317494">
    <property type="component" value="Unassembled WGS sequence"/>
</dbReference>
<dbReference type="InterPro" id="IPR040184">
    <property type="entry name" value="Mcm10"/>
</dbReference>
<evidence type="ECO:0000313" key="6">
    <source>
        <dbReference type="Proteomes" id="UP000320475"/>
    </source>
</evidence>
<accession>A0A507DEP0</accession>
<dbReference type="InterPro" id="IPR012340">
    <property type="entry name" value="NA-bd_OB-fold"/>
</dbReference>
<reference evidence="5 6" key="1">
    <citation type="journal article" date="2019" name="Sci. Rep.">
        <title>Comparative genomics of chytrid fungi reveal insights into the obligate biotrophic and pathogenic lifestyle of Synchytrium endobioticum.</title>
        <authorList>
            <person name="van de Vossenberg B.T.L.H."/>
            <person name="Warris S."/>
            <person name="Nguyen H.D.T."/>
            <person name="van Gent-Pelzer M.P.E."/>
            <person name="Joly D.L."/>
            <person name="van de Geest H.C."/>
            <person name="Bonants P.J.M."/>
            <person name="Smith D.S."/>
            <person name="Levesque C.A."/>
            <person name="van der Lee T.A.J."/>
        </authorList>
    </citation>
    <scope>NUCLEOTIDE SEQUENCE [LARGE SCALE GENOMIC DNA]</scope>
    <source>
        <strain evidence="4 6">LEV6574</strain>
        <strain evidence="3 5">MB42</strain>
    </source>
</reference>
<organism evidence="4 6">
    <name type="scientific">Synchytrium endobioticum</name>
    <dbReference type="NCBI Taxonomy" id="286115"/>
    <lineage>
        <taxon>Eukaryota</taxon>
        <taxon>Fungi</taxon>
        <taxon>Fungi incertae sedis</taxon>
        <taxon>Chytridiomycota</taxon>
        <taxon>Chytridiomycota incertae sedis</taxon>
        <taxon>Chytridiomycetes</taxon>
        <taxon>Synchytriales</taxon>
        <taxon>Synchytriaceae</taxon>
        <taxon>Synchytrium</taxon>
    </lineage>
</organism>
<dbReference type="GO" id="GO:0003688">
    <property type="term" value="F:DNA replication origin binding"/>
    <property type="evidence" value="ECO:0007669"/>
    <property type="project" value="TreeGrafter"/>
</dbReference>
<dbReference type="Pfam" id="PF22379">
    <property type="entry name" value="OB_MCM10"/>
    <property type="match status" value="1"/>
</dbReference>